<dbReference type="EMBL" id="LIAE01010556">
    <property type="protein sequence ID" value="PAV58865.1"/>
    <property type="molecule type" value="Genomic_DNA"/>
</dbReference>
<sequence length="162" mass="17713">MRRCSAKSLICSGRSKNCRQDRHIVGPPHLGEYPTMGTVPDRVRIRPLGMARFIFCGCLGRLESSSESLNGSSNSSENVFIVRKVIEFLTFVRTGISLSALLRQSPCRVSLRSLAAAAALRIRASSPLFLFVLPSFSSSSSSSSFVLFVSCRRASLAQRLPL</sequence>
<evidence type="ECO:0000313" key="1">
    <source>
        <dbReference type="EMBL" id="PAV58865.1"/>
    </source>
</evidence>
<comment type="caution">
    <text evidence="1">The sequence shown here is derived from an EMBL/GenBank/DDBJ whole genome shotgun (WGS) entry which is preliminary data.</text>
</comment>
<dbReference type="Proteomes" id="UP000218231">
    <property type="component" value="Unassembled WGS sequence"/>
</dbReference>
<proteinExistence type="predicted"/>
<gene>
    <name evidence="1" type="ORF">WR25_08864</name>
</gene>
<organism evidence="1 2">
    <name type="scientific">Diploscapter pachys</name>
    <dbReference type="NCBI Taxonomy" id="2018661"/>
    <lineage>
        <taxon>Eukaryota</taxon>
        <taxon>Metazoa</taxon>
        <taxon>Ecdysozoa</taxon>
        <taxon>Nematoda</taxon>
        <taxon>Chromadorea</taxon>
        <taxon>Rhabditida</taxon>
        <taxon>Rhabditina</taxon>
        <taxon>Rhabditomorpha</taxon>
        <taxon>Rhabditoidea</taxon>
        <taxon>Rhabditidae</taxon>
        <taxon>Diploscapter</taxon>
    </lineage>
</organism>
<evidence type="ECO:0000313" key="2">
    <source>
        <dbReference type="Proteomes" id="UP000218231"/>
    </source>
</evidence>
<name>A0A2A2JB52_9BILA</name>
<dbReference type="AlphaFoldDB" id="A0A2A2JB52"/>
<keyword evidence="2" id="KW-1185">Reference proteome</keyword>
<accession>A0A2A2JB52</accession>
<reference evidence="1 2" key="1">
    <citation type="journal article" date="2017" name="Curr. Biol.">
        <title>Genome architecture and evolution of a unichromosomal asexual nematode.</title>
        <authorList>
            <person name="Fradin H."/>
            <person name="Zegar C."/>
            <person name="Gutwein M."/>
            <person name="Lucas J."/>
            <person name="Kovtun M."/>
            <person name="Corcoran D."/>
            <person name="Baugh L.R."/>
            <person name="Kiontke K."/>
            <person name="Gunsalus K."/>
            <person name="Fitch D.H."/>
            <person name="Piano F."/>
        </authorList>
    </citation>
    <scope>NUCLEOTIDE SEQUENCE [LARGE SCALE GENOMIC DNA]</scope>
    <source>
        <strain evidence="1">PF1309</strain>
    </source>
</reference>
<protein>
    <submittedName>
        <fullName evidence="1">Uncharacterized protein</fullName>
    </submittedName>
</protein>